<evidence type="ECO:0000313" key="4">
    <source>
        <dbReference type="Proteomes" id="UP000655225"/>
    </source>
</evidence>
<dbReference type="InterPro" id="IPR029188">
    <property type="entry name" value="Rrp14_N"/>
</dbReference>
<feature type="compositionally biased region" description="Basic and acidic residues" evidence="1">
    <location>
        <begin position="145"/>
        <end position="159"/>
    </location>
</feature>
<comment type="caution">
    <text evidence="3">The sequence shown here is derived from an EMBL/GenBank/DDBJ whole genome shotgun (WGS) entry which is preliminary data.</text>
</comment>
<reference evidence="3 4" key="1">
    <citation type="submission" date="2020-04" db="EMBL/GenBank/DDBJ databases">
        <title>Plant Genome Project.</title>
        <authorList>
            <person name="Zhang R.-G."/>
        </authorList>
    </citation>
    <scope>NUCLEOTIDE SEQUENCE [LARGE SCALE GENOMIC DNA]</scope>
    <source>
        <strain evidence="3">YNK0</strain>
        <tissue evidence="3">Leaf</tissue>
    </source>
</reference>
<dbReference type="Proteomes" id="UP000655225">
    <property type="component" value="Unassembled WGS sequence"/>
</dbReference>
<accession>A0A834ZLE8</accession>
<feature type="compositionally biased region" description="Basic and acidic residues" evidence="1">
    <location>
        <begin position="198"/>
        <end position="209"/>
    </location>
</feature>
<proteinExistence type="predicted"/>
<evidence type="ECO:0000256" key="1">
    <source>
        <dbReference type="SAM" id="MobiDB-lite"/>
    </source>
</evidence>
<protein>
    <recommendedName>
        <fullName evidence="2">Ribosomal RNA-processing protein 14 N-terminal domain-containing protein</fullName>
    </recommendedName>
</protein>
<dbReference type="PANTHER" id="PTHR14369">
    <property type="entry name" value="SURFEIT LOCUS PROTEIN 6"/>
    <property type="match status" value="1"/>
</dbReference>
<dbReference type="GO" id="GO:0003723">
    <property type="term" value="F:RNA binding"/>
    <property type="evidence" value="ECO:0007669"/>
    <property type="project" value="TreeGrafter"/>
</dbReference>
<dbReference type="GO" id="GO:0003677">
    <property type="term" value="F:DNA binding"/>
    <property type="evidence" value="ECO:0007669"/>
    <property type="project" value="TreeGrafter"/>
</dbReference>
<dbReference type="Pfam" id="PF15459">
    <property type="entry name" value="RRP14"/>
    <property type="match status" value="1"/>
</dbReference>
<feature type="domain" description="Ribosomal RNA-processing protein 14 N-terminal" evidence="2">
    <location>
        <begin position="68"/>
        <end position="126"/>
    </location>
</feature>
<dbReference type="GO" id="GO:0042273">
    <property type="term" value="P:ribosomal large subunit biogenesis"/>
    <property type="evidence" value="ECO:0007669"/>
    <property type="project" value="TreeGrafter"/>
</dbReference>
<dbReference type="InterPro" id="IPR007019">
    <property type="entry name" value="SURF6"/>
</dbReference>
<feature type="region of interest" description="Disordered" evidence="1">
    <location>
        <begin position="145"/>
        <end position="171"/>
    </location>
</feature>
<dbReference type="GO" id="GO:0005730">
    <property type="term" value="C:nucleolus"/>
    <property type="evidence" value="ECO:0007669"/>
    <property type="project" value="TreeGrafter"/>
</dbReference>
<organism evidence="3 4">
    <name type="scientific">Tetracentron sinense</name>
    <name type="common">Spur-leaf</name>
    <dbReference type="NCBI Taxonomy" id="13715"/>
    <lineage>
        <taxon>Eukaryota</taxon>
        <taxon>Viridiplantae</taxon>
        <taxon>Streptophyta</taxon>
        <taxon>Embryophyta</taxon>
        <taxon>Tracheophyta</taxon>
        <taxon>Spermatophyta</taxon>
        <taxon>Magnoliopsida</taxon>
        <taxon>Trochodendrales</taxon>
        <taxon>Trochodendraceae</taxon>
        <taxon>Tetracentron</taxon>
    </lineage>
</organism>
<feature type="compositionally biased region" description="Basic and acidic residues" evidence="1">
    <location>
        <begin position="219"/>
        <end position="228"/>
    </location>
</feature>
<keyword evidence="4" id="KW-1185">Reference proteome</keyword>
<sequence length="228" mass="25968">MNNRSSSLVESQLSIFLALFHCLDLPKDLSEVEFMVFGLIAAFCHSLPMRNKNQTSKPSLDVDLKSIIHQHAQLFDKFIELIPAIFYLPVEDKENSWFLGLSKAAKASAKIESRENIKKTRRAQLDLEKSSTTLDLLKQSLENEKSASKSIEDSKKEAEIECTPSKGEERSVTYEELMQRFHRQIEELQSNQNAGASDKAKSEKREIQQGKRKWNAESGEMKLKSSKS</sequence>
<dbReference type="GO" id="GO:0042274">
    <property type="term" value="P:ribosomal small subunit biogenesis"/>
    <property type="evidence" value="ECO:0007669"/>
    <property type="project" value="TreeGrafter"/>
</dbReference>
<dbReference type="EMBL" id="JABCRI010000002">
    <property type="protein sequence ID" value="KAF8409859.1"/>
    <property type="molecule type" value="Genomic_DNA"/>
</dbReference>
<gene>
    <name evidence="3" type="ORF">HHK36_002377</name>
</gene>
<evidence type="ECO:0000313" key="3">
    <source>
        <dbReference type="EMBL" id="KAF8409859.1"/>
    </source>
</evidence>
<name>A0A834ZLE8_TETSI</name>
<dbReference type="AlphaFoldDB" id="A0A834ZLE8"/>
<feature type="region of interest" description="Disordered" evidence="1">
    <location>
        <begin position="187"/>
        <end position="228"/>
    </location>
</feature>
<dbReference type="OrthoDB" id="444809at2759"/>
<dbReference type="PANTHER" id="PTHR14369:SF0">
    <property type="entry name" value="SURFEIT LOCUS PROTEIN 6"/>
    <property type="match status" value="1"/>
</dbReference>
<evidence type="ECO:0000259" key="2">
    <source>
        <dbReference type="Pfam" id="PF15459"/>
    </source>
</evidence>